<feature type="region of interest" description="Disordered" evidence="1">
    <location>
        <begin position="415"/>
        <end position="457"/>
    </location>
</feature>
<dbReference type="STRING" id="436010.A0A165XW90"/>
<reference evidence="2 3" key="1">
    <citation type="journal article" date="2016" name="Mol. Biol. Evol.">
        <title>Comparative Genomics of Early-Diverging Mushroom-Forming Fungi Provides Insights into the Origins of Lignocellulose Decay Capabilities.</title>
        <authorList>
            <person name="Nagy L.G."/>
            <person name="Riley R."/>
            <person name="Tritt A."/>
            <person name="Adam C."/>
            <person name="Daum C."/>
            <person name="Floudas D."/>
            <person name="Sun H."/>
            <person name="Yadav J.S."/>
            <person name="Pangilinan J."/>
            <person name="Larsson K.H."/>
            <person name="Matsuura K."/>
            <person name="Barry K."/>
            <person name="Labutti K."/>
            <person name="Kuo R."/>
            <person name="Ohm R.A."/>
            <person name="Bhattacharya S.S."/>
            <person name="Shirouzu T."/>
            <person name="Yoshinaga Y."/>
            <person name="Martin F.M."/>
            <person name="Grigoriev I.V."/>
            <person name="Hibbett D.S."/>
        </authorList>
    </citation>
    <scope>NUCLEOTIDE SEQUENCE [LARGE SCALE GENOMIC DNA]</scope>
    <source>
        <strain evidence="2 3">CBS 109695</strain>
    </source>
</reference>
<dbReference type="AlphaFoldDB" id="A0A165XW90"/>
<organism evidence="2 3">
    <name type="scientific">Athelia psychrophila</name>
    <dbReference type="NCBI Taxonomy" id="1759441"/>
    <lineage>
        <taxon>Eukaryota</taxon>
        <taxon>Fungi</taxon>
        <taxon>Dikarya</taxon>
        <taxon>Basidiomycota</taxon>
        <taxon>Agaricomycotina</taxon>
        <taxon>Agaricomycetes</taxon>
        <taxon>Agaricomycetidae</taxon>
        <taxon>Atheliales</taxon>
        <taxon>Atheliaceae</taxon>
        <taxon>Athelia</taxon>
    </lineage>
</organism>
<feature type="compositionally biased region" description="Basic and acidic residues" evidence="1">
    <location>
        <begin position="174"/>
        <end position="184"/>
    </location>
</feature>
<accession>A0A165XW90</accession>
<feature type="compositionally biased region" description="Basic residues" evidence="1">
    <location>
        <begin position="470"/>
        <end position="490"/>
    </location>
</feature>
<evidence type="ECO:0000313" key="3">
    <source>
        <dbReference type="Proteomes" id="UP000076532"/>
    </source>
</evidence>
<feature type="region of interest" description="Disordered" evidence="1">
    <location>
        <begin position="469"/>
        <end position="492"/>
    </location>
</feature>
<evidence type="ECO:0000256" key="1">
    <source>
        <dbReference type="SAM" id="MobiDB-lite"/>
    </source>
</evidence>
<feature type="region of interest" description="Disordered" evidence="1">
    <location>
        <begin position="95"/>
        <end position="202"/>
    </location>
</feature>
<dbReference type="Proteomes" id="UP000076532">
    <property type="component" value="Unassembled WGS sequence"/>
</dbReference>
<name>A0A165XW90_9AGAM</name>
<feature type="compositionally biased region" description="Low complexity" evidence="1">
    <location>
        <begin position="130"/>
        <end position="139"/>
    </location>
</feature>
<proteinExistence type="predicted"/>
<feature type="compositionally biased region" description="Low complexity" evidence="1">
    <location>
        <begin position="418"/>
        <end position="448"/>
    </location>
</feature>
<protein>
    <submittedName>
        <fullName evidence="2">Uncharacterized protein</fullName>
    </submittedName>
</protein>
<dbReference type="EMBL" id="KV417710">
    <property type="protein sequence ID" value="KZP08959.1"/>
    <property type="molecule type" value="Genomic_DNA"/>
</dbReference>
<sequence>MGPVAIELGRCSVGATSAFHSQWNAVVIFTCTARSLLIVFLPALTSQRSATNSHSRLRSPDVCAQTLLGERHCPGLTCFVLVSRSPYVHTELLPWTTTPNPGGSQDRRTVPHATSSTHAGQPSLRRRLQRASAYAYRARPPTPRARRVHPSTHIAPTPTVNVPVARPPPSTSDDVLRSRAAREQDDGDDPEEDGKRLPGISPRTSVFADKAFDAALLESEKLEEVQLANAAARTQGLCGNLAWTLRVLRRPGLQHICPPDQLTDLNSPSRLHSSDTVPDVVLRARLLPADVVRRLDTYKQRAFDLEGKINSQSSRALGAGGPLRIQNQLECCGYSARWAAIAVSTSPTRVPPHLCPPARTLSTLRISRPPICAHRARPPTRFALTHLHTSCTQARSHLAARAGQVAAAGSLHEPAHVPMARPSPSRSPGPQSASRTSRASSNAAASSSPTDPILANGEHNRCADVFNTPHRTHLRMSRPPARRAHPPTRPRAHETKNLFLEETAALFDGDEAIERLEHVAGVAHLGKDSEGGVQKFREEVKEQASGLL</sequence>
<evidence type="ECO:0000313" key="2">
    <source>
        <dbReference type="EMBL" id="KZP08959.1"/>
    </source>
</evidence>
<gene>
    <name evidence="2" type="ORF">FIBSPDRAFT_964316</name>
</gene>
<keyword evidence="3" id="KW-1185">Reference proteome</keyword>